<feature type="compositionally biased region" description="Basic and acidic residues" evidence="1">
    <location>
        <begin position="48"/>
        <end position="64"/>
    </location>
</feature>
<dbReference type="AlphaFoldDB" id="A0A6A6CEQ4"/>
<sequence>MVNSRFIGNTDPMKEDTTFKRVGDAAAPNFRPDPAAQPYLDAMAAEQATEKEREKEREDGDRDDEKEALFRVYFDSGLTNEAILSGPLADIDGKALLQLRVTMTSQELLDAIEAKHGAGAIKITTLHRRFGSAFDDAAAEDGVDVATMKDAFNKVSTVSRARKTGWTRPDAKGQRKASASTSKSSASGSKGKKVT</sequence>
<protein>
    <submittedName>
        <fullName evidence="2">Uncharacterized protein</fullName>
    </submittedName>
</protein>
<evidence type="ECO:0000256" key="1">
    <source>
        <dbReference type="SAM" id="MobiDB-lite"/>
    </source>
</evidence>
<evidence type="ECO:0000313" key="2">
    <source>
        <dbReference type="EMBL" id="KAF2165694.1"/>
    </source>
</evidence>
<dbReference type="Proteomes" id="UP000799537">
    <property type="component" value="Unassembled WGS sequence"/>
</dbReference>
<reference evidence="2" key="1">
    <citation type="journal article" date="2020" name="Stud. Mycol.">
        <title>101 Dothideomycetes genomes: a test case for predicting lifestyles and emergence of pathogens.</title>
        <authorList>
            <person name="Haridas S."/>
            <person name="Albert R."/>
            <person name="Binder M."/>
            <person name="Bloem J."/>
            <person name="Labutti K."/>
            <person name="Salamov A."/>
            <person name="Andreopoulos B."/>
            <person name="Baker S."/>
            <person name="Barry K."/>
            <person name="Bills G."/>
            <person name="Bluhm B."/>
            <person name="Cannon C."/>
            <person name="Castanera R."/>
            <person name="Culley D."/>
            <person name="Daum C."/>
            <person name="Ezra D."/>
            <person name="Gonzalez J."/>
            <person name="Henrissat B."/>
            <person name="Kuo A."/>
            <person name="Liang C."/>
            <person name="Lipzen A."/>
            <person name="Lutzoni F."/>
            <person name="Magnuson J."/>
            <person name="Mondo S."/>
            <person name="Nolan M."/>
            <person name="Ohm R."/>
            <person name="Pangilinan J."/>
            <person name="Park H.-J."/>
            <person name="Ramirez L."/>
            <person name="Alfaro M."/>
            <person name="Sun H."/>
            <person name="Tritt A."/>
            <person name="Yoshinaga Y."/>
            <person name="Zwiers L.-H."/>
            <person name="Turgeon B."/>
            <person name="Goodwin S."/>
            <person name="Spatafora J."/>
            <person name="Crous P."/>
            <person name="Grigoriev I."/>
        </authorList>
    </citation>
    <scope>NUCLEOTIDE SEQUENCE</scope>
    <source>
        <strain evidence="2">ATCC 36951</strain>
    </source>
</reference>
<feature type="compositionally biased region" description="Low complexity" evidence="1">
    <location>
        <begin position="176"/>
        <end position="189"/>
    </location>
</feature>
<organism evidence="2 3">
    <name type="scientific">Zasmidium cellare ATCC 36951</name>
    <dbReference type="NCBI Taxonomy" id="1080233"/>
    <lineage>
        <taxon>Eukaryota</taxon>
        <taxon>Fungi</taxon>
        <taxon>Dikarya</taxon>
        <taxon>Ascomycota</taxon>
        <taxon>Pezizomycotina</taxon>
        <taxon>Dothideomycetes</taxon>
        <taxon>Dothideomycetidae</taxon>
        <taxon>Mycosphaerellales</taxon>
        <taxon>Mycosphaerellaceae</taxon>
        <taxon>Zasmidium</taxon>
    </lineage>
</organism>
<keyword evidence="3" id="KW-1185">Reference proteome</keyword>
<name>A0A6A6CEQ4_ZASCE</name>
<dbReference type="GeneID" id="54566309"/>
<gene>
    <name evidence="2" type="ORF">M409DRAFT_55580</name>
</gene>
<dbReference type="EMBL" id="ML993599">
    <property type="protein sequence ID" value="KAF2165694.1"/>
    <property type="molecule type" value="Genomic_DNA"/>
</dbReference>
<feature type="region of interest" description="Disordered" evidence="1">
    <location>
        <begin position="24"/>
        <end position="64"/>
    </location>
</feature>
<evidence type="ECO:0000313" key="3">
    <source>
        <dbReference type="Proteomes" id="UP000799537"/>
    </source>
</evidence>
<dbReference type="RefSeq" id="XP_033666583.1">
    <property type="nucleotide sequence ID" value="XM_033813037.1"/>
</dbReference>
<feature type="region of interest" description="Disordered" evidence="1">
    <location>
        <begin position="158"/>
        <end position="195"/>
    </location>
</feature>
<proteinExistence type="predicted"/>
<accession>A0A6A6CEQ4</accession>